<dbReference type="InterPro" id="IPR040299">
    <property type="entry name" value="RF2K-like"/>
</dbReference>
<dbReference type="EMBL" id="PJQY01000038">
    <property type="protein sequence ID" value="PQQ20331.1"/>
    <property type="molecule type" value="Genomic_DNA"/>
</dbReference>
<dbReference type="GO" id="GO:0010027">
    <property type="term" value="P:thylakoid membrane organization"/>
    <property type="evidence" value="ECO:0007669"/>
    <property type="project" value="TreeGrafter"/>
</dbReference>
<comment type="caution">
    <text evidence="3">The sequence shown here is derived from an EMBL/GenBank/DDBJ whole genome shotgun (WGS) entry which is preliminary data.</text>
</comment>
<keyword evidence="2" id="KW-0472">Membrane</keyword>
<dbReference type="AlphaFoldDB" id="A0A314ZTS3"/>
<keyword evidence="2" id="KW-1133">Transmembrane helix</keyword>
<dbReference type="PANTHER" id="PTHR34938">
    <property type="entry name" value="PROTEIN FERTILITY RESTORER RF2, MITOCHONDRIAL"/>
    <property type="match status" value="1"/>
</dbReference>
<gene>
    <name evidence="3" type="ORF">Pyn_16905</name>
</gene>
<protein>
    <submittedName>
        <fullName evidence="3">Uncharacterized protein</fullName>
    </submittedName>
</protein>
<evidence type="ECO:0000313" key="4">
    <source>
        <dbReference type="Proteomes" id="UP000250321"/>
    </source>
</evidence>
<dbReference type="GO" id="GO:0009658">
    <property type="term" value="P:chloroplast organization"/>
    <property type="evidence" value="ECO:0007669"/>
    <property type="project" value="TreeGrafter"/>
</dbReference>
<dbReference type="GO" id="GO:0009507">
    <property type="term" value="C:chloroplast"/>
    <property type="evidence" value="ECO:0007669"/>
    <property type="project" value="TreeGrafter"/>
</dbReference>
<dbReference type="Proteomes" id="UP000250321">
    <property type="component" value="Unassembled WGS sequence"/>
</dbReference>
<dbReference type="OrthoDB" id="1932391at2759"/>
<accession>A0A314ZTS3</accession>
<proteinExistence type="predicted"/>
<evidence type="ECO:0000313" key="3">
    <source>
        <dbReference type="EMBL" id="PQQ20331.1"/>
    </source>
</evidence>
<dbReference type="STRING" id="2094558.A0A314ZTS3"/>
<reference evidence="3 4" key="1">
    <citation type="submission" date="2018-02" db="EMBL/GenBank/DDBJ databases">
        <title>Draft genome of wild Prunus yedoensis var. nudiflora.</title>
        <authorList>
            <person name="Baek S."/>
            <person name="Kim J.-H."/>
            <person name="Choi K."/>
            <person name="Kim G.-B."/>
            <person name="Cho A."/>
            <person name="Jang H."/>
            <person name="Shin C.-H."/>
            <person name="Yu H.-J."/>
            <person name="Mun J.-H."/>
        </authorList>
    </citation>
    <scope>NUCLEOTIDE SEQUENCE [LARGE SCALE GENOMIC DNA]</scope>
    <source>
        <strain evidence="4">cv. Jeju island</strain>
        <tissue evidence="3">Leaf</tissue>
    </source>
</reference>
<evidence type="ECO:0000256" key="1">
    <source>
        <dbReference type="SAM" id="MobiDB-lite"/>
    </source>
</evidence>
<dbReference type="PANTHER" id="PTHR34938:SF1">
    <property type="entry name" value="PROTEIN FERTILITY RESTORER RF2, MITOCHONDRIAL"/>
    <property type="match status" value="1"/>
</dbReference>
<organism evidence="3 4">
    <name type="scientific">Prunus yedoensis var. nudiflora</name>
    <dbReference type="NCBI Taxonomy" id="2094558"/>
    <lineage>
        <taxon>Eukaryota</taxon>
        <taxon>Viridiplantae</taxon>
        <taxon>Streptophyta</taxon>
        <taxon>Embryophyta</taxon>
        <taxon>Tracheophyta</taxon>
        <taxon>Spermatophyta</taxon>
        <taxon>Magnoliopsida</taxon>
        <taxon>eudicotyledons</taxon>
        <taxon>Gunneridae</taxon>
        <taxon>Pentapetalae</taxon>
        <taxon>rosids</taxon>
        <taxon>fabids</taxon>
        <taxon>Rosales</taxon>
        <taxon>Rosaceae</taxon>
        <taxon>Amygdaloideae</taxon>
        <taxon>Amygdaleae</taxon>
        <taxon>Prunus</taxon>
    </lineage>
</organism>
<evidence type="ECO:0000256" key="2">
    <source>
        <dbReference type="SAM" id="Phobius"/>
    </source>
</evidence>
<feature type="transmembrane region" description="Helical" evidence="2">
    <location>
        <begin position="272"/>
        <end position="291"/>
    </location>
</feature>
<sequence length="306" mass="32590">MAGKVEQNPRTPRIKCKGQNLTIPEFSIEDFKKHSHMLASPTSQDASKSRWKNCLCSPTTHAGSFRCRHHRTSSFGSGLNRGASVGSNLSELVARKSSPLSDSVPAQSPWKFIEVGSAHVVRLLRFKGGVFLGYFIIKMPMLTAASTIVSSPLLPAVGQCPGRVKLSSCGPKRVCGDGRMVHFKIKPVGLGAQLSLLERRKPVIGSRLSASVICASASNARCGAEQTQTVTREAPTITHLPGKEKSPLLDDGGSGFPPGDDCDGGGGGGGGGGNWSGGFAFFGFLLFLSFLKDKESEGAYRENRRR</sequence>
<name>A0A314ZTS3_PRUYE</name>
<feature type="region of interest" description="Disordered" evidence="1">
    <location>
        <begin position="239"/>
        <end position="269"/>
    </location>
</feature>
<keyword evidence="4" id="KW-1185">Reference proteome</keyword>
<keyword evidence="2" id="KW-0812">Transmembrane</keyword>